<dbReference type="Pfam" id="PF08240">
    <property type="entry name" value="ADH_N"/>
    <property type="match status" value="1"/>
</dbReference>
<comment type="caution">
    <text evidence="4">The sequence shown here is derived from an EMBL/GenBank/DDBJ whole genome shotgun (WGS) entry which is preliminary data.</text>
</comment>
<dbReference type="Gene3D" id="3.90.180.10">
    <property type="entry name" value="Medium-chain alcohol dehydrogenases, catalytic domain"/>
    <property type="match status" value="1"/>
</dbReference>
<keyword evidence="5" id="KW-1185">Reference proteome</keyword>
<dbReference type="GO" id="GO:0016651">
    <property type="term" value="F:oxidoreductase activity, acting on NAD(P)H"/>
    <property type="evidence" value="ECO:0007669"/>
    <property type="project" value="InterPro"/>
</dbReference>
<dbReference type="InterPro" id="IPR036291">
    <property type="entry name" value="NAD(P)-bd_dom_sf"/>
</dbReference>
<dbReference type="Gene3D" id="3.40.50.720">
    <property type="entry name" value="NAD(P)-binding Rossmann-like Domain"/>
    <property type="match status" value="1"/>
</dbReference>
<sequence>MPSNRAAWQDAVGIPLSIRQTPYQTNLTPTQILIKTQAWAINPADHILQDISLPFVKYPVILGEDIAGTIEALGSEASAHFQIHDRVLAFAQGATRGSDMGGFQEYVVVDMAFTCGIPGGMSFAEASVFPLGFTTAAHALFNSKTLALPGPEVDVVPGSMGKRVLVWGGASSVGGNAIQLARAAGLEVLTTASKKNFEFVGKLGASMVFDYTSETVVAGIVSELDNSGVPCVGIFQAAGHTDSLGPCFEIAQRVKGDIFVITTSPLQEGVVPEGVRAKMLLGDSHDDILVMWKEFLPKALKEGKYIVAPEPLVVGTRGLEGIQLGYDILRKGVSARKVVVLAK</sequence>
<evidence type="ECO:0000313" key="5">
    <source>
        <dbReference type="Proteomes" id="UP000186955"/>
    </source>
</evidence>
<dbReference type="AlphaFoldDB" id="A0A1Q5UJ11"/>
<proteinExistence type="inferred from homology"/>
<name>A0A1Q5UJ11_9EURO</name>
<dbReference type="InterPro" id="IPR011032">
    <property type="entry name" value="GroES-like_sf"/>
</dbReference>
<organism evidence="4 5">
    <name type="scientific">Penicillium subrubescens</name>
    <dbReference type="NCBI Taxonomy" id="1316194"/>
    <lineage>
        <taxon>Eukaryota</taxon>
        <taxon>Fungi</taxon>
        <taxon>Dikarya</taxon>
        <taxon>Ascomycota</taxon>
        <taxon>Pezizomycotina</taxon>
        <taxon>Eurotiomycetes</taxon>
        <taxon>Eurotiomycetidae</taxon>
        <taxon>Eurotiales</taxon>
        <taxon>Aspergillaceae</taxon>
        <taxon>Penicillium</taxon>
    </lineage>
</organism>
<dbReference type="InterPro" id="IPR013154">
    <property type="entry name" value="ADH-like_N"/>
</dbReference>
<evidence type="ECO:0000256" key="2">
    <source>
        <dbReference type="ARBA" id="ARBA00023002"/>
    </source>
</evidence>
<accession>A0A1Q5UJ11</accession>
<keyword evidence="2" id="KW-0560">Oxidoreductase</keyword>
<dbReference type="SUPFAM" id="SSF51735">
    <property type="entry name" value="NAD(P)-binding Rossmann-fold domains"/>
    <property type="match status" value="1"/>
</dbReference>
<dbReference type="STRING" id="1316194.A0A1Q5UJ11"/>
<dbReference type="EMBL" id="MNBE01000205">
    <property type="protein sequence ID" value="OKP12460.1"/>
    <property type="molecule type" value="Genomic_DNA"/>
</dbReference>
<evidence type="ECO:0000259" key="3">
    <source>
        <dbReference type="SMART" id="SM00829"/>
    </source>
</evidence>
<dbReference type="SUPFAM" id="SSF50129">
    <property type="entry name" value="GroES-like"/>
    <property type="match status" value="1"/>
</dbReference>
<gene>
    <name evidence="4" type="ORF">PENSUB_1826</name>
</gene>
<dbReference type="PANTHER" id="PTHR45348">
    <property type="entry name" value="HYPOTHETICAL OXIDOREDUCTASE (EUROFUNG)"/>
    <property type="match status" value="1"/>
</dbReference>
<dbReference type="PANTHER" id="PTHR45348:SF2">
    <property type="entry name" value="ZINC-TYPE ALCOHOL DEHYDROGENASE-LIKE PROTEIN C2E1P3.01"/>
    <property type="match status" value="1"/>
</dbReference>
<feature type="domain" description="Enoyl reductase (ER)" evidence="3">
    <location>
        <begin position="13"/>
        <end position="340"/>
    </location>
</feature>
<dbReference type="InterPro" id="IPR020843">
    <property type="entry name" value="ER"/>
</dbReference>
<evidence type="ECO:0000256" key="1">
    <source>
        <dbReference type="ARBA" id="ARBA00008072"/>
    </source>
</evidence>
<evidence type="ECO:0000313" key="4">
    <source>
        <dbReference type="EMBL" id="OKP12460.1"/>
    </source>
</evidence>
<dbReference type="Proteomes" id="UP000186955">
    <property type="component" value="Unassembled WGS sequence"/>
</dbReference>
<dbReference type="InterPro" id="IPR047122">
    <property type="entry name" value="Trans-enoyl_RdTase-like"/>
</dbReference>
<dbReference type="CDD" id="cd08249">
    <property type="entry name" value="enoyl_reductase_like"/>
    <property type="match status" value="1"/>
</dbReference>
<comment type="similarity">
    <text evidence="1">Belongs to the zinc-containing alcohol dehydrogenase family.</text>
</comment>
<dbReference type="OrthoDB" id="48317at2759"/>
<dbReference type="SMART" id="SM00829">
    <property type="entry name" value="PKS_ER"/>
    <property type="match status" value="1"/>
</dbReference>
<reference evidence="4 5" key="1">
    <citation type="submission" date="2016-10" db="EMBL/GenBank/DDBJ databases">
        <title>Genome sequence of the ascomycete fungus Penicillium subrubescens.</title>
        <authorList>
            <person name="De Vries R.P."/>
            <person name="Peng M."/>
            <person name="Dilokpimol A."/>
            <person name="Hilden K."/>
            <person name="Makela M.R."/>
            <person name="Grigoriev I."/>
            <person name="Riley R."/>
            <person name="Granchi Z."/>
        </authorList>
    </citation>
    <scope>NUCLEOTIDE SEQUENCE [LARGE SCALE GENOMIC DNA]</scope>
    <source>
        <strain evidence="4 5">CBS 132785</strain>
    </source>
</reference>
<protein>
    <submittedName>
        <fullName evidence="4">Zinc-binding alcohol dehydrogenase domain-containing protein cipB</fullName>
    </submittedName>
</protein>